<dbReference type="SUPFAM" id="SSF63380">
    <property type="entry name" value="Riboflavin synthase domain-like"/>
    <property type="match status" value="1"/>
</dbReference>
<dbReference type="Pfam" id="PF00111">
    <property type="entry name" value="Fer2"/>
    <property type="match status" value="1"/>
</dbReference>
<feature type="domain" description="2Fe-2S ferredoxin-type" evidence="4">
    <location>
        <begin position="19"/>
        <end position="111"/>
    </location>
</feature>
<keyword evidence="7" id="KW-1185">Reference proteome</keyword>
<organism evidence="6 7">
    <name type="scientific">Nocardia tengchongensis</name>
    <dbReference type="NCBI Taxonomy" id="2055889"/>
    <lineage>
        <taxon>Bacteria</taxon>
        <taxon>Bacillati</taxon>
        <taxon>Actinomycetota</taxon>
        <taxon>Actinomycetes</taxon>
        <taxon>Mycobacteriales</taxon>
        <taxon>Nocardiaceae</taxon>
        <taxon>Nocardia</taxon>
    </lineage>
</organism>
<accession>A0ABX8CHK2</accession>
<dbReference type="InterPro" id="IPR006058">
    <property type="entry name" value="2Fe2S_fd_BS"/>
</dbReference>
<dbReference type="EMBL" id="CP074371">
    <property type="protein sequence ID" value="QVI19423.1"/>
    <property type="molecule type" value="Genomic_DNA"/>
</dbReference>
<keyword evidence="3" id="KW-0411">Iron-sulfur</keyword>
<sequence length="351" mass="37726">MTIAPIDPLLDADVAPVTHCVRLKFADTIKEIQVPEGVSVLDAAAAAGTRMVHQCGIGTCGTCVGRVSTGAVSMPEGRVYPLRRDEIAAGMRLLCQAHAHGDAEVELDYPAAMLDDNPVVLTAVKLTGLNWLADTVAELKVAVPKSVSFSFRAGQYVRLRVPGTDEWRSYSMASGERSKRRLAFTIRVLPQGAMSEYLRERAAVGDEIAMEGPLGSFGLSGQSGPILLLAGGTGLAPMLSILESLQTVRDRAPIRLVFGCARGRDLFHLDELEGRRSFMPNLSVRVTVDEPLERTDLLCGNPVDTLTADDITPGTSAYLCGPPAMLDAAHARLQELGLPRERIHSEQFLPS</sequence>
<dbReference type="Gene3D" id="3.10.20.30">
    <property type="match status" value="1"/>
</dbReference>
<gene>
    <name evidence="6" type="ORF">KHQ06_23890</name>
</gene>
<dbReference type="InterPro" id="IPR017938">
    <property type="entry name" value="Riboflavin_synthase-like_b-brl"/>
</dbReference>
<dbReference type="PANTHER" id="PTHR47354:SF5">
    <property type="entry name" value="PROTEIN RFBI"/>
    <property type="match status" value="1"/>
</dbReference>
<evidence type="ECO:0000256" key="1">
    <source>
        <dbReference type="ARBA" id="ARBA00001974"/>
    </source>
</evidence>
<dbReference type="InterPro" id="IPR012675">
    <property type="entry name" value="Beta-grasp_dom_sf"/>
</dbReference>
<keyword evidence="2" id="KW-0001">2Fe-2S</keyword>
<dbReference type="PANTHER" id="PTHR47354">
    <property type="entry name" value="NADH OXIDOREDUCTASE HCR"/>
    <property type="match status" value="1"/>
</dbReference>
<dbReference type="SUPFAM" id="SSF54292">
    <property type="entry name" value="2Fe-2S ferredoxin-like"/>
    <property type="match status" value="1"/>
</dbReference>
<name>A0ABX8CHK2_9NOCA</name>
<dbReference type="InterPro" id="IPR039261">
    <property type="entry name" value="FNR_nucleotide-bd"/>
</dbReference>
<dbReference type="InterPro" id="IPR001709">
    <property type="entry name" value="Flavoprot_Pyr_Nucl_cyt_Rdtase"/>
</dbReference>
<reference evidence="6 7" key="1">
    <citation type="submission" date="2021-04" db="EMBL/GenBank/DDBJ databases">
        <title>Nocardia tengchongensis.</title>
        <authorList>
            <person name="Zhuang k."/>
            <person name="Ran Y."/>
            <person name="Li W."/>
        </authorList>
    </citation>
    <scope>NUCLEOTIDE SEQUENCE [LARGE SCALE GENOMIC DNA]</scope>
    <source>
        <strain evidence="6 7">CFH S0057</strain>
    </source>
</reference>
<keyword evidence="2" id="KW-0479">Metal-binding</keyword>
<dbReference type="SUPFAM" id="SSF52343">
    <property type="entry name" value="Ferredoxin reductase-like, C-terminal NADP-linked domain"/>
    <property type="match status" value="1"/>
</dbReference>
<evidence type="ECO:0000256" key="2">
    <source>
        <dbReference type="ARBA" id="ARBA00022714"/>
    </source>
</evidence>
<evidence type="ECO:0000313" key="7">
    <source>
        <dbReference type="Proteomes" id="UP000683310"/>
    </source>
</evidence>
<dbReference type="InterPro" id="IPR050415">
    <property type="entry name" value="MRET"/>
</dbReference>
<dbReference type="InterPro" id="IPR001433">
    <property type="entry name" value="OxRdtase_FAD/NAD-bd"/>
</dbReference>
<comment type="cofactor">
    <cofactor evidence="1">
        <name>FAD</name>
        <dbReference type="ChEBI" id="CHEBI:57692"/>
    </cofactor>
</comment>
<dbReference type="PRINTS" id="PR00410">
    <property type="entry name" value="PHEHYDRXLASE"/>
</dbReference>
<dbReference type="PRINTS" id="PR00371">
    <property type="entry name" value="FPNCR"/>
</dbReference>
<dbReference type="InterPro" id="IPR001041">
    <property type="entry name" value="2Fe-2S_ferredoxin-type"/>
</dbReference>
<dbReference type="PROSITE" id="PS51384">
    <property type="entry name" value="FAD_FR"/>
    <property type="match status" value="1"/>
</dbReference>
<evidence type="ECO:0000259" key="5">
    <source>
        <dbReference type="PROSITE" id="PS51384"/>
    </source>
</evidence>
<dbReference type="Pfam" id="PF00175">
    <property type="entry name" value="NAD_binding_1"/>
    <property type="match status" value="1"/>
</dbReference>
<proteinExistence type="predicted"/>
<dbReference type="PROSITE" id="PS51085">
    <property type="entry name" value="2FE2S_FER_2"/>
    <property type="match status" value="1"/>
</dbReference>
<dbReference type="Gene3D" id="3.40.50.80">
    <property type="entry name" value="Nucleotide-binding domain of ferredoxin-NADP reductase (FNR) module"/>
    <property type="match status" value="1"/>
</dbReference>
<dbReference type="PROSITE" id="PS00197">
    <property type="entry name" value="2FE2S_FER_1"/>
    <property type="match status" value="1"/>
</dbReference>
<dbReference type="Gene3D" id="2.40.30.10">
    <property type="entry name" value="Translation factors"/>
    <property type="match status" value="1"/>
</dbReference>
<dbReference type="Pfam" id="PF00970">
    <property type="entry name" value="FAD_binding_6"/>
    <property type="match status" value="1"/>
</dbReference>
<dbReference type="InterPro" id="IPR036010">
    <property type="entry name" value="2Fe-2S_ferredoxin-like_sf"/>
</dbReference>
<protein>
    <submittedName>
        <fullName evidence="6">2Fe-2S iron-sulfur cluster binding domain-containing protein</fullName>
    </submittedName>
</protein>
<dbReference type="Proteomes" id="UP000683310">
    <property type="component" value="Chromosome"/>
</dbReference>
<dbReference type="InterPro" id="IPR017927">
    <property type="entry name" value="FAD-bd_FR_type"/>
</dbReference>
<evidence type="ECO:0000256" key="3">
    <source>
        <dbReference type="ARBA" id="ARBA00023014"/>
    </source>
</evidence>
<evidence type="ECO:0000313" key="6">
    <source>
        <dbReference type="EMBL" id="QVI19423.1"/>
    </source>
</evidence>
<dbReference type="RefSeq" id="WP_213555456.1">
    <property type="nucleotide sequence ID" value="NZ_JBHZDI010000135.1"/>
</dbReference>
<keyword evidence="2" id="KW-0408">Iron</keyword>
<dbReference type="InterPro" id="IPR008333">
    <property type="entry name" value="Cbr1-like_FAD-bd_dom"/>
</dbReference>
<evidence type="ECO:0000259" key="4">
    <source>
        <dbReference type="PROSITE" id="PS51085"/>
    </source>
</evidence>
<feature type="domain" description="FAD-binding FR-type" evidence="5">
    <location>
        <begin position="116"/>
        <end position="220"/>
    </location>
</feature>
<dbReference type="CDD" id="cd00207">
    <property type="entry name" value="fer2"/>
    <property type="match status" value="1"/>
</dbReference>